<evidence type="ECO:0000256" key="1">
    <source>
        <dbReference type="SAM" id="SignalP"/>
    </source>
</evidence>
<dbReference type="PANTHER" id="PTHR36919">
    <property type="entry name" value="BLR1215 PROTEIN"/>
    <property type="match status" value="1"/>
</dbReference>
<dbReference type="Proteomes" id="UP000555448">
    <property type="component" value="Unassembled WGS sequence"/>
</dbReference>
<keyword evidence="1" id="KW-0732">Signal</keyword>
<evidence type="ECO:0000259" key="2">
    <source>
        <dbReference type="Pfam" id="PF09917"/>
    </source>
</evidence>
<dbReference type="AlphaFoldDB" id="A0A7W7KCY3"/>
<dbReference type="PANTHER" id="PTHR36919:SF2">
    <property type="entry name" value="BLL6627 PROTEIN"/>
    <property type="match status" value="1"/>
</dbReference>
<dbReference type="EMBL" id="JACHLR010000023">
    <property type="protein sequence ID" value="MBB4860486.1"/>
    <property type="molecule type" value="Genomic_DNA"/>
</dbReference>
<organism evidence="3 4">
    <name type="scientific">Novosphingobium chloroacetimidivorans</name>
    <dbReference type="NCBI Taxonomy" id="1428314"/>
    <lineage>
        <taxon>Bacteria</taxon>
        <taxon>Pseudomonadati</taxon>
        <taxon>Pseudomonadota</taxon>
        <taxon>Alphaproteobacteria</taxon>
        <taxon>Sphingomonadales</taxon>
        <taxon>Sphingomonadaceae</taxon>
        <taxon>Novosphingobium</taxon>
    </lineage>
</organism>
<reference evidence="3 4" key="1">
    <citation type="submission" date="2020-08" db="EMBL/GenBank/DDBJ databases">
        <title>Functional genomics of gut bacteria from endangered species of beetles.</title>
        <authorList>
            <person name="Carlos-Shanley C."/>
        </authorList>
    </citation>
    <scope>NUCLEOTIDE SEQUENCE [LARGE SCALE GENOMIC DNA]</scope>
    <source>
        <strain evidence="3 4">S00245</strain>
    </source>
</reference>
<dbReference type="InterPro" id="IPR019223">
    <property type="entry name" value="DUF2147"/>
</dbReference>
<dbReference type="Pfam" id="PF09917">
    <property type="entry name" value="DUF2147"/>
    <property type="match status" value="1"/>
</dbReference>
<sequence length="153" mass="16303">MKDNSMTRIKSASLAMVSMALAATFATAPAVAAGNETALGKWRTPSKNGVVEISRCGTSICGRLVESDNIRSNPGLADLNNKDTSKRGRKLKGLQILGGFKAKGNQWDGGTIYNPEDGGTYKATITPAGADTLKLKGCIVWPLCKTQTWTRIR</sequence>
<evidence type="ECO:0000313" key="3">
    <source>
        <dbReference type="EMBL" id="MBB4860486.1"/>
    </source>
</evidence>
<comment type="caution">
    <text evidence="3">The sequence shown here is derived from an EMBL/GenBank/DDBJ whole genome shotgun (WGS) entry which is preliminary data.</text>
</comment>
<keyword evidence="4" id="KW-1185">Reference proteome</keyword>
<feature type="signal peptide" evidence="1">
    <location>
        <begin position="1"/>
        <end position="32"/>
    </location>
</feature>
<feature type="chain" id="PRO_5031524043" evidence="1">
    <location>
        <begin position="33"/>
        <end position="153"/>
    </location>
</feature>
<dbReference type="Gene3D" id="2.40.128.520">
    <property type="match status" value="1"/>
</dbReference>
<name>A0A7W7KCY3_9SPHN</name>
<protein>
    <submittedName>
        <fullName evidence="3">Uncharacterized protein (DUF2147 family)</fullName>
    </submittedName>
</protein>
<evidence type="ECO:0000313" key="4">
    <source>
        <dbReference type="Proteomes" id="UP000555448"/>
    </source>
</evidence>
<proteinExistence type="predicted"/>
<feature type="domain" description="DUF2147" evidence="2">
    <location>
        <begin position="40"/>
        <end position="151"/>
    </location>
</feature>
<accession>A0A7W7KCY3</accession>
<gene>
    <name evidence="3" type="ORF">HNO88_003830</name>
</gene>